<reference evidence="2 3" key="1">
    <citation type="submission" date="2018-11" db="EMBL/GenBank/DDBJ databases">
        <title>Genome sequencing and analysis.</title>
        <authorList>
            <person name="Huang Y.-T."/>
        </authorList>
    </citation>
    <scope>NUCLEOTIDE SEQUENCE [LARGE SCALE GENOMIC DNA]</scope>
    <source>
        <strain evidence="2 3">SHIN</strain>
    </source>
</reference>
<dbReference type="EMBL" id="PKQI01000003">
    <property type="protein sequence ID" value="NNV22881.1"/>
    <property type="molecule type" value="Genomic_DNA"/>
</dbReference>
<sequence>MAVGRVHAARFFQAISRPLYARLLLLACESCVMSEGDSEFRVRPGRIKSPRAGKPKSFINQVLRAAKKSGHVASPSASGKRASGYGRSTFGRGRGSFSRNRLFSSSRRVVVKARVVRHQGKSFRSAPLSAHLSYLKREGVSRDGEKGVMFDAENERADDLAFSDRCKDDRHHFRFIISPEDAADMTDLREFTRDLARQMESDLGTKLDWAAVDHWNTDNPHVHLIVRGVDQTGADLVISRDYISRGLRSRAEDLVSIELGPKPEHEIRSALEKEVTAERWTRLDVEIRLAADETGLIDLRPEAPGVSDPSLRRLMVGRLQHLEKMGLAAPASPGEWMVGLEAEKSLRDLGMRGDIIKTMHRAFTERGQDRGFTDYVIDGTAGSPVMGRLVDRGLHDELTGEAYAVIDATDGRAHHVRFRGIEAFEHSPAIGGIVEVRRFGGPDDDRPTLVLANRSDLDLNRQITAPGATWLDHRLVEREPMPMSAGGFGSEVREAMQARAEHLAEEGLARRQDQRIILQRDLLNTLRQRELDAVGAKLATETGLAFQKAQAGEHVTGIYRQRLALSSGRFAMIDNGLGFQLVPWTPPLEKKLGQHIVGVAKSGGGIDWSLGRQRALGL</sequence>
<dbReference type="InterPro" id="IPR021795">
    <property type="entry name" value="DUF3363"/>
</dbReference>
<dbReference type="InterPro" id="IPR005094">
    <property type="entry name" value="Endonuclease_MobA/VirD2"/>
</dbReference>
<accession>A0A7Y3T880</accession>
<name>A0A7Y3T880_9HYPH</name>
<gene>
    <name evidence="2" type="ORF">EHE22_20945</name>
</gene>
<evidence type="ECO:0000313" key="3">
    <source>
        <dbReference type="Proteomes" id="UP000526233"/>
    </source>
</evidence>
<protein>
    <submittedName>
        <fullName evidence="2">DUF3363 domain-containing protein</fullName>
    </submittedName>
</protein>
<dbReference type="AlphaFoldDB" id="A0A7Y3T880"/>
<organism evidence="2 3">
    <name type="scientific">Brucella pseudogrignonensis</name>
    <dbReference type="NCBI Taxonomy" id="419475"/>
    <lineage>
        <taxon>Bacteria</taxon>
        <taxon>Pseudomonadati</taxon>
        <taxon>Pseudomonadota</taxon>
        <taxon>Alphaproteobacteria</taxon>
        <taxon>Hyphomicrobiales</taxon>
        <taxon>Brucellaceae</taxon>
        <taxon>Brucella/Ochrobactrum group</taxon>
        <taxon>Brucella</taxon>
    </lineage>
</organism>
<dbReference type="Pfam" id="PF11843">
    <property type="entry name" value="DUF3363"/>
    <property type="match status" value="2"/>
</dbReference>
<dbReference type="Proteomes" id="UP000526233">
    <property type="component" value="Unassembled WGS sequence"/>
</dbReference>
<dbReference type="Pfam" id="PF03432">
    <property type="entry name" value="Relaxase"/>
    <property type="match status" value="1"/>
</dbReference>
<proteinExistence type="predicted"/>
<evidence type="ECO:0000259" key="1">
    <source>
        <dbReference type="Pfam" id="PF03432"/>
    </source>
</evidence>
<comment type="caution">
    <text evidence="2">The sequence shown here is derived from an EMBL/GenBank/DDBJ whole genome shotgun (WGS) entry which is preliminary data.</text>
</comment>
<feature type="domain" description="MobA/VirD2-like nuclease" evidence="1">
    <location>
        <begin position="163"/>
        <end position="240"/>
    </location>
</feature>
<evidence type="ECO:0000313" key="2">
    <source>
        <dbReference type="EMBL" id="NNV22881.1"/>
    </source>
</evidence>